<organism evidence="1">
    <name type="scientific">Salmonella enterica</name>
    <name type="common">Salmonella choleraesuis</name>
    <dbReference type="NCBI Taxonomy" id="28901"/>
    <lineage>
        <taxon>Bacteria</taxon>
        <taxon>Pseudomonadati</taxon>
        <taxon>Pseudomonadota</taxon>
        <taxon>Gammaproteobacteria</taxon>
        <taxon>Enterobacterales</taxon>
        <taxon>Enterobacteriaceae</taxon>
        <taxon>Salmonella</taxon>
    </lineage>
</organism>
<reference evidence="1" key="1">
    <citation type="journal article" date="2018" name="Genome Biol.">
        <title>SKESA: strategic k-mer extension for scrupulous assemblies.</title>
        <authorList>
            <person name="Souvorov A."/>
            <person name="Agarwala R."/>
            <person name="Lipman D.J."/>
        </authorList>
    </citation>
    <scope>NUCLEOTIDE SEQUENCE</scope>
    <source>
        <strain evidence="3">MA.NL_A25</strain>
        <strain evidence="1">MA.NL_P17</strain>
    </source>
</reference>
<dbReference type="EMBL" id="DAAWMA010000001">
    <property type="protein sequence ID" value="HAF8439681.1"/>
    <property type="molecule type" value="Genomic_DNA"/>
</dbReference>
<reference evidence="1" key="2">
    <citation type="submission" date="2020-02" db="EMBL/GenBank/DDBJ databases">
        <authorList>
            <consortium name="NCBI Pathogen Detection Project"/>
        </authorList>
    </citation>
    <scope>NUCLEOTIDE SEQUENCE</scope>
    <source>
        <strain evidence="3">MA.NL_A25</strain>
        <strain evidence="1">MA.NL_P17</strain>
    </source>
</reference>
<protein>
    <submittedName>
        <fullName evidence="1">Uncharacterized protein</fullName>
    </submittedName>
</protein>
<evidence type="ECO:0000313" key="4">
    <source>
        <dbReference type="EMBL" id="HAF8791613.1"/>
    </source>
</evidence>
<sequence length="110" mass="12267">MLIAISEGTVNSRLLSVLCYRHLAIRLSRPLEPQISLHQKDGHNIFIILRIKPCTIEKIVLVGVVTKFLTQIAIQFHLIFIEANSPDAIPDNNTIQQEAPLFSPATNTAL</sequence>
<evidence type="ECO:0000313" key="2">
    <source>
        <dbReference type="EMBL" id="HAF8443988.1"/>
    </source>
</evidence>
<dbReference type="AlphaFoldDB" id="A0A753X549"/>
<accession>A0A753X549</accession>
<dbReference type="EMBL" id="DAAWOZ010000002">
    <property type="protein sequence ID" value="HAF8788829.1"/>
    <property type="molecule type" value="Genomic_DNA"/>
</dbReference>
<gene>
    <name evidence="3" type="ORF">G5T52_001693</name>
    <name evidence="4" type="ORF">G5T52_004591</name>
    <name evidence="1" type="ORF">G5T69_000345</name>
    <name evidence="2" type="ORF">G5T69_004818</name>
</gene>
<evidence type="ECO:0000313" key="3">
    <source>
        <dbReference type="EMBL" id="HAF8788829.1"/>
    </source>
</evidence>
<comment type="caution">
    <text evidence="1">The sequence shown here is derived from an EMBL/GenBank/DDBJ whole genome shotgun (WGS) entry which is preliminary data.</text>
</comment>
<name>A0A753X549_SALER</name>
<proteinExistence type="predicted"/>
<evidence type="ECO:0000313" key="1">
    <source>
        <dbReference type="EMBL" id="HAF8439681.1"/>
    </source>
</evidence>
<dbReference type="EMBL" id="DAAWOZ010000047">
    <property type="protein sequence ID" value="HAF8791613.1"/>
    <property type="molecule type" value="Genomic_DNA"/>
</dbReference>
<dbReference type="EMBL" id="DAAWMA010000053">
    <property type="protein sequence ID" value="HAF8443988.1"/>
    <property type="molecule type" value="Genomic_DNA"/>
</dbReference>